<proteinExistence type="predicted"/>
<sequence length="377" mass="40903">MSSSSKLPLSAPPKRSRSSREQASYAPRSSNDISSADADDEFVLISKDGQLDSARSRPSLGGESAHYSDMGDSNMSHDPLLSSFNDTFENERLVASDNRPLTMNKLDPVQRAALVRQSRKLHKILGETPQIAEIPSPSTRPTGNKLQRRGTLAGSDIRLDRKAAMAALESPSLEPPPGSNWGKIASSLVATSPTLATPSNVPLLRLNVVQATGSSAPRQRRLSDSSVASSALSLMTNRQTDSTHTNQESAQTVYTTKAAKSPTVLYDASIYDLSSPVTPPSRQRSDHLQRQQSRARMAKVQQLMGESVPTELVLGPAAAKDLRKRRLSMESPTAPSFSNVQALKHKRSKSLWRKDFKETGFDSAPEPMPTSKTHSSC</sequence>
<gene>
    <name evidence="1" type="ORF">ACOLOM_LOCUS9550</name>
</gene>
<comment type="caution">
    <text evidence="1">The sequence shown here is derived from an EMBL/GenBank/DDBJ whole genome shotgun (WGS) entry which is preliminary data.</text>
</comment>
<feature type="non-terminal residue" evidence="1">
    <location>
        <position position="377"/>
    </location>
</feature>
<evidence type="ECO:0000313" key="1">
    <source>
        <dbReference type="EMBL" id="CAG8685958.1"/>
    </source>
</evidence>
<dbReference type="EMBL" id="CAJVPT010028014">
    <property type="protein sequence ID" value="CAG8685958.1"/>
    <property type="molecule type" value="Genomic_DNA"/>
</dbReference>
<reference evidence="1" key="1">
    <citation type="submission" date="2021-06" db="EMBL/GenBank/DDBJ databases">
        <authorList>
            <person name="Kallberg Y."/>
            <person name="Tangrot J."/>
            <person name="Rosling A."/>
        </authorList>
    </citation>
    <scope>NUCLEOTIDE SEQUENCE</scope>
    <source>
        <strain evidence="1">CL356</strain>
    </source>
</reference>
<keyword evidence="2" id="KW-1185">Reference proteome</keyword>
<protein>
    <submittedName>
        <fullName evidence="1">11451_t:CDS:1</fullName>
    </submittedName>
</protein>
<organism evidence="1 2">
    <name type="scientific">Acaulospora colombiana</name>
    <dbReference type="NCBI Taxonomy" id="27376"/>
    <lineage>
        <taxon>Eukaryota</taxon>
        <taxon>Fungi</taxon>
        <taxon>Fungi incertae sedis</taxon>
        <taxon>Mucoromycota</taxon>
        <taxon>Glomeromycotina</taxon>
        <taxon>Glomeromycetes</taxon>
        <taxon>Diversisporales</taxon>
        <taxon>Acaulosporaceae</taxon>
        <taxon>Acaulospora</taxon>
    </lineage>
</organism>
<name>A0ACA9P5A2_9GLOM</name>
<evidence type="ECO:0000313" key="2">
    <source>
        <dbReference type="Proteomes" id="UP000789525"/>
    </source>
</evidence>
<accession>A0ACA9P5A2</accession>
<dbReference type="Proteomes" id="UP000789525">
    <property type="component" value="Unassembled WGS sequence"/>
</dbReference>